<feature type="transmembrane region" description="Helical" evidence="4">
    <location>
        <begin position="12"/>
        <end position="31"/>
    </location>
</feature>
<organism evidence="6 7">
    <name type="scientific">Glaciecola petra</name>
    <dbReference type="NCBI Taxonomy" id="3075602"/>
    <lineage>
        <taxon>Bacteria</taxon>
        <taxon>Pseudomonadati</taxon>
        <taxon>Pseudomonadota</taxon>
        <taxon>Gammaproteobacteria</taxon>
        <taxon>Alteromonadales</taxon>
        <taxon>Alteromonadaceae</taxon>
        <taxon>Glaciecola</taxon>
    </lineage>
</organism>
<dbReference type="NCBIfam" id="TIGR00254">
    <property type="entry name" value="GGDEF"/>
    <property type="match status" value="1"/>
</dbReference>
<dbReference type="InterPro" id="IPR029787">
    <property type="entry name" value="Nucleotide_cyclase"/>
</dbReference>
<keyword evidence="7" id="KW-1185">Reference proteome</keyword>
<name>A0ABU2ZYL3_9ALTE</name>
<dbReference type="RefSeq" id="WP_311370054.1">
    <property type="nucleotide sequence ID" value="NZ_JAVRHX010000008.1"/>
</dbReference>
<dbReference type="InterPro" id="IPR050469">
    <property type="entry name" value="Diguanylate_Cyclase"/>
</dbReference>
<dbReference type="Proteomes" id="UP001253545">
    <property type="component" value="Unassembled WGS sequence"/>
</dbReference>
<dbReference type="SUPFAM" id="SSF55073">
    <property type="entry name" value="Nucleotide cyclase"/>
    <property type="match status" value="1"/>
</dbReference>
<comment type="caution">
    <text evidence="6">The sequence shown here is derived from an EMBL/GenBank/DDBJ whole genome shotgun (WGS) entry which is preliminary data.</text>
</comment>
<dbReference type="PROSITE" id="PS50887">
    <property type="entry name" value="GGDEF"/>
    <property type="match status" value="1"/>
</dbReference>
<dbReference type="PANTHER" id="PTHR45138:SF9">
    <property type="entry name" value="DIGUANYLATE CYCLASE DGCM-RELATED"/>
    <property type="match status" value="1"/>
</dbReference>
<keyword evidence="6" id="KW-0548">Nucleotidyltransferase</keyword>
<feature type="transmembrane region" description="Helical" evidence="4">
    <location>
        <begin position="75"/>
        <end position="92"/>
    </location>
</feature>
<keyword evidence="3" id="KW-0175">Coiled coil</keyword>
<evidence type="ECO:0000313" key="6">
    <source>
        <dbReference type="EMBL" id="MDT0596527.1"/>
    </source>
</evidence>
<evidence type="ECO:0000256" key="2">
    <source>
        <dbReference type="ARBA" id="ARBA00034247"/>
    </source>
</evidence>
<feature type="transmembrane region" description="Helical" evidence="4">
    <location>
        <begin position="97"/>
        <end position="118"/>
    </location>
</feature>
<dbReference type="GO" id="GO:0052621">
    <property type="term" value="F:diguanylate cyclase activity"/>
    <property type="evidence" value="ECO:0007669"/>
    <property type="project" value="UniProtKB-EC"/>
</dbReference>
<dbReference type="SMART" id="SM00267">
    <property type="entry name" value="GGDEF"/>
    <property type="match status" value="1"/>
</dbReference>
<feature type="coiled-coil region" evidence="3">
    <location>
        <begin position="516"/>
        <end position="543"/>
    </location>
</feature>
<feature type="transmembrane region" description="Helical" evidence="4">
    <location>
        <begin position="445"/>
        <end position="466"/>
    </location>
</feature>
<sequence>MTDVKPSFLESVQLTLLLSVLAISVNFFVQINIVGDFLLFFGSLFVFVGMALLPFRYVLVIAVSCLFSQVMSGQPWPMGLLFLIEVFIIAILRHRVLFILLASILYWITIGIPTLWFFSYFNAADLQGSSLIITLQYCFNGLLNAAFASTIFACLPNKWLVSRVPKQHRLSSNIFALCASILVSPLLILSFLFIGQNVQQTENNLDDAIKNKSAFIGQLTSEFILKYQSVVENLANVISADVEEKIYQDLMVKMQVENPMFFNLTTVNKFGRLDFFAPTKYIQQIRALPDAQQYVRDRLYYSETKRNLNVYISDAILSRGVVEAPMISVAAPILSQGMFNGILYGAINLNGINDFDEQISQAREEMLVIITDAKNTIVYSSEQEIYKALTPLYFDIADSRVLRDLDIMQLNGKIYAYNKITTSYGWNVYLLEDAQKISLGLRDQFIIVGLGLLIVISVFLVLAYNLSKRITAPLIALLQDEKSVTNDMLAGKDTSQEISDMAKKLKRSSYLVKTFESRLKMQVEEKTEQLEQLNLQLAAQAREDGLTSLYNRSGFNELAINAIKTSYRLNQAFSIILLDLDNFKSINDTHGHLIGDECLIAFANLMQNHCKRETDIIGRYGGEEFIIFMSGSDIESQHHIINDIHKKVHFLEIFNESNNKKVKFTVSAGVCTVMSGVGLELPELINIADDELYKCKRNGRDRVSISTIG</sequence>
<proteinExistence type="predicted"/>
<dbReference type="InterPro" id="IPR043128">
    <property type="entry name" value="Rev_trsase/Diguanyl_cyclase"/>
</dbReference>
<gene>
    <name evidence="6" type="ORF">RM552_16850</name>
</gene>
<keyword evidence="4" id="KW-1133">Transmembrane helix</keyword>
<feature type="transmembrane region" description="Helical" evidence="4">
    <location>
        <begin position="174"/>
        <end position="194"/>
    </location>
</feature>
<protein>
    <recommendedName>
        <fullName evidence="1">diguanylate cyclase</fullName>
        <ecNumber evidence="1">2.7.7.65</ecNumber>
    </recommendedName>
</protein>
<dbReference type="CDD" id="cd01949">
    <property type="entry name" value="GGDEF"/>
    <property type="match status" value="1"/>
</dbReference>
<keyword evidence="4" id="KW-0812">Transmembrane</keyword>
<evidence type="ECO:0000256" key="4">
    <source>
        <dbReference type="SAM" id="Phobius"/>
    </source>
</evidence>
<reference evidence="6 7" key="1">
    <citation type="submission" date="2023-09" db="EMBL/GenBank/DDBJ databases">
        <authorList>
            <person name="Rey-Velasco X."/>
        </authorList>
    </citation>
    <scope>NUCLEOTIDE SEQUENCE [LARGE SCALE GENOMIC DNA]</scope>
    <source>
        <strain evidence="6 7">P117</strain>
    </source>
</reference>
<feature type="domain" description="GGDEF" evidence="5">
    <location>
        <begin position="571"/>
        <end position="708"/>
    </location>
</feature>
<dbReference type="Gene3D" id="3.30.70.270">
    <property type="match status" value="1"/>
</dbReference>
<evidence type="ECO:0000256" key="3">
    <source>
        <dbReference type="SAM" id="Coils"/>
    </source>
</evidence>
<dbReference type="EMBL" id="JAVRHX010000008">
    <property type="protein sequence ID" value="MDT0596527.1"/>
    <property type="molecule type" value="Genomic_DNA"/>
</dbReference>
<evidence type="ECO:0000259" key="5">
    <source>
        <dbReference type="PROSITE" id="PS50887"/>
    </source>
</evidence>
<dbReference type="InterPro" id="IPR000160">
    <property type="entry name" value="GGDEF_dom"/>
</dbReference>
<evidence type="ECO:0000256" key="1">
    <source>
        <dbReference type="ARBA" id="ARBA00012528"/>
    </source>
</evidence>
<comment type="catalytic activity">
    <reaction evidence="2">
        <text>2 GTP = 3',3'-c-di-GMP + 2 diphosphate</text>
        <dbReference type="Rhea" id="RHEA:24898"/>
        <dbReference type="ChEBI" id="CHEBI:33019"/>
        <dbReference type="ChEBI" id="CHEBI:37565"/>
        <dbReference type="ChEBI" id="CHEBI:58805"/>
        <dbReference type="EC" id="2.7.7.65"/>
    </reaction>
</comment>
<dbReference type="Gene3D" id="3.30.450.20">
    <property type="entry name" value="PAS domain"/>
    <property type="match status" value="1"/>
</dbReference>
<keyword evidence="4" id="KW-0472">Membrane</keyword>
<accession>A0ABU2ZYL3</accession>
<keyword evidence="6" id="KW-0808">Transferase</keyword>
<feature type="transmembrane region" description="Helical" evidence="4">
    <location>
        <begin position="130"/>
        <end position="153"/>
    </location>
</feature>
<dbReference type="EC" id="2.7.7.65" evidence="1"/>
<feature type="transmembrane region" description="Helical" evidence="4">
    <location>
        <begin position="38"/>
        <end position="63"/>
    </location>
</feature>
<dbReference type="Pfam" id="PF00990">
    <property type="entry name" value="GGDEF"/>
    <property type="match status" value="1"/>
</dbReference>
<dbReference type="PANTHER" id="PTHR45138">
    <property type="entry name" value="REGULATORY COMPONENTS OF SENSORY TRANSDUCTION SYSTEM"/>
    <property type="match status" value="1"/>
</dbReference>
<evidence type="ECO:0000313" key="7">
    <source>
        <dbReference type="Proteomes" id="UP001253545"/>
    </source>
</evidence>